<dbReference type="KEGG" id="dalk:DSCA_12160"/>
<dbReference type="Pfam" id="PF04015">
    <property type="entry name" value="DUF362"/>
    <property type="match status" value="1"/>
</dbReference>
<sequence>MDKHTLEEHQESNPCPLTAGKVSKRTIIKVFAGVFIALATGVWCHVRNGVRRVSGKAGMTEQSGLAHAASAGAKSSTTLTGNGGRLGVEPDGRSAVYLAKGDTPENNMNAILERLGGIETIVGRHDIVILKPNSQWWAQGMTNTDAMKAFMDAVLSIRRFDGEIIIADNHQFAEDNSRAWTTKKRNGSVNYNELIQDYQVRGYKNVTKTHWHVGGQTELPLEGDAQGNSKINGPEDGEGYVWMDDEFYLSPDGRKCLMTYPIFKSAHSGITVDFKNGAWKDGAYFSDRKVRFINFSALNHHGLYSGLTASVKNLMGVVDMSCGFPGNEPEGTYNTHHIGVSELIRFKKNKLFMRLISRLGLEKAYIEYCYKDFHHTGGVLGYFMRNVRMPDLNIITAEIVGWGSRVNTKKSVQTKTVLAGIDPVSLDFIAARDVLLPATPSGEHNYYGVSYQKMNNPLIESGPFFKFIKETEKQGIGNLNQENIIIHKADFENA</sequence>
<dbReference type="OrthoDB" id="9785671at2"/>
<keyword evidence="2" id="KW-1133">Transmembrane helix</keyword>
<keyword evidence="2" id="KW-0812">Transmembrane</keyword>
<protein>
    <recommendedName>
        <fullName evidence="3">DUF362 domain-containing protein</fullName>
    </recommendedName>
</protein>
<feature type="transmembrane region" description="Helical" evidence="2">
    <location>
        <begin position="26"/>
        <end position="46"/>
    </location>
</feature>
<dbReference type="RefSeq" id="WP_155315566.1">
    <property type="nucleotide sequence ID" value="NZ_AP021874.1"/>
</dbReference>
<feature type="domain" description="DUF362" evidence="3">
    <location>
        <begin position="292"/>
        <end position="432"/>
    </location>
</feature>
<evidence type="ECO:0000313" key="4">
    <source>
        <dbReference type="EMBL" id="BBO67286.1"/>
    </source>
</evidence>
<dbReference type="EMBL" id="AP021874">
    <property type="protein sequence ID" value="BBO67286.1"/>
    <property type="molecule type" value="Genomic_DNA"/>
</dbReference>
<dbReference type="Proteomes" id="UP000427906">
    <property type="component" value="Chromosome"/>
</dbReference>
<organism evidence="4 5">
    <name type="scientific">Desulfosarcina alkanivorans</name>
    <dbReference type="NCBI Taxonomy" id="571177"/>
    <lineage>
        <taxon>Bacteria</taxon>
        <taxon>Pseudomonadati</taxon>
        <taxon>Thermodesulfobacteriota</taxon>
        <taxon>Desulfobacteria</taxon>
        <taxon>Desulfobacterales</taxon>
        <taxon>Desulfosarcinaceae</taxon>
        <taxon>Desulfosarcina</taxon>
    </lineage>
</organism>
<proteinExistence type="predicted"/>
<keyword evidence="2" id="KW-0472">Membrane</keyword>
<feature type="region of interest" description="Disordered" evidence="1">
    <location>
        <begin position="67"/>
        <end position="87"/>
    </location>
</feature>
<dbReference type="AlphaFoldDB" id="A0A5K7YE47"/>
<dbReference type="InterPro" id="IPR007160">
    <property type="entry name" value="DUF362"/>
</dbReference>
<keyword evidence="5" id="KW-1185">Reference proteome</keyword>
<gene>
    <name evidence="4" type="ORF">DSCA_12160</name>
</gene>
<evidence type="ECO:0000313" key="5">
    <source>
        <dbReference type="Proteomes" id="UP000427906"/>
    </source>
</evidence>
<reference evidence="4 5" key="1">
    <citation type="submission" date="2019-11" db="EMBL/GenBank/DDBJ databases">
        <title>Comparative genomics of hydrocarbon-degrading Desulfosarcina strains.</title>
        <authorList>
            <person name="Watanabe M."/>
            <person name="Kojima H."/>
            <person name="Fukui M."/>
        </authorList>
    </citation>
    <scope>NUCLEOTIDE SEQUENCE [LARGE SCALE GENOMIC DNA]</scope>
    <source>
        <strain evidence="4 5">PL12</strain>
    </source>
</reference>
<name>A0A5K7YE47_9BACT</name>
<evidence type="ECO:0000259" key="3">
    <source>
        <dbReference type="Pfam" id="PF04015"/>
    </source>
</evidence>
<evidence type="ECO:0000256" key="1">
    <source>
        <dbReference type="SAM" id="MobiDB-lite"/>
    </source>
</evidence>
<evidence type="ECO:0000256" key="2">
    <source>
        <dbReference type="SAM" id="Phobius"/>
    </source>
</evidence>
<accession>A0A5K7YE47</accession>